<comment type="caution">
    <text evidence="1">The sequence shown here is derived from an EMBL/GenBank/DDBJ whole genome shotgun (WGS) entry which is preliminary data.</text>
</comment>
<evidence type="ECO:0000313" key="2">
    <source>
        <dbReference type="Proteomes" id="UP000654075"/>
    </source>
</evidence>
<evidence type="ECO:0000313" key="1">
    <source>
        <dbReference type="EMBL" id="CAE8607098.1"/>
    </source>
</evidence>
<dbReference type="Proteomes" id="UP000654075">
    <property type="component" value="Unassembled WGS sequence"/>
</dbReference>
<protein>
    <submittedName>
        <fullName evidence="1">Uncharacterized protein</fullName>
    </submittedName>
</protein>
<dbReference type="AlphaFoldDB" id="A0A813F0Q9"/>
<reference evidence="1" key="1">
    <citation type="submission" date="2021-02" db="EMBL/GenBank/DDBJ databases">
        <authorList>
            <person name="Dougan E. K."/>
            <person name="Rhodes N."/>
            <person name="Thang M."/>
            <person name="Chan C."/>
        </authorList>
    </citation>
    <scope>NUCLEOTIDE SEQUENCE</scope>
</reference>
<name>A0A813F0Q9_POLGL</name>
<feature type="non-terminal residue" evidence="1">
    <location>
        <position position="1"/>
    </location>
</feature>
<accession>A0A813F0Q9</accession>
<keyword evidence="2" id="KW-1185">Reference proteome</keyword>
<gene>
    <name evidence="1" type="ORF">PGLA1383_LOCUS25043</name>
</gene>
<sequence length="126" mass="14938">DFPEFGRMWRGNAARREKHRVKLRLRLTTAGAYRTLAALTLQRFWWHHKRRKDPARTVGNRMVEMAKVDSDCKPPQVRFRRPSINDTAGRRQVAIERNEQGSKNDLSGLLTELRLLREEMDNIRQE</sequence>
<dbReference type="EMBL" id="CAJNNV010020480">
    <property type="protein sequence ID" value="CAE8607098.1"/>
    <property type="molecule type" value="Genomic_DNA"/>
</dbReference>
<feature type="non-terminal residue" evidence="1">
    <location>
        <position position="126"/>
    </location>
</feature>
<proteinExistence type="predicted"/>
<organism evidence="1 2">
    <name type="scientific">Polarella glacialis</name>
    <name type="common">Dinoflagellate</name>
    <dbReference type="NCBI Taxonomy" id="89957"/>
    <lineage>
        <taxon>Eukaryota</taxon>
        <taxon>Sar</taxon>
        <taxon>Alveolata</taxon>
        <taxon>Dinophyceae</taxon>
        <taxon>Suessiales</taxon>
        <taxon>Suessiaceae</taxon>
        <taxon>Polarella</taxon>
    </lineage>
</organism>